<dbReference type="AlphaFoldDB" id="A0A2N0UYQ4"/>
<accession>A0A2N0UYQ4</accession>
<feature type="region of interest" description="Disordered" evidence="1">
    <location>
        <begin position="1"/>
        <end position="46"/>
    </location>
</feature>
<comment type="caution">
    <text evidence="3">The sequence shown here is derived from an EMBL/GenBank/DDBJ whole genome shotgun (WGS) entry which is preliminary data.</text>
</comment>
<keyword evidence="2" id="KW-1133">Transmembrane helix</keyword>
<reference evidence="3" key="1">
    <citation type="journal article" date="2018" name="Environ. Microbiol.">
        <title>Sporulation capability and amylosome conservation among diverse human colonic and rumen isolates of the keystone starch-degrader Ruminococcus bromii.</title>
        <authorList>
            <person name="Mukhopadhya I."/>
            <person name="Morais S."/>
            <person name="Laverde-Gomez J."/>
            <person name="Sheridan P.O."/>
            <person name="Walker A.W."/>
            <person name="Kelly W."/>
            <person name="Klieve A.V."/>
            <person name="Ouwerkerk D."/>
            <person name="Duncan S.H."/>
            <person name="Louis P."/>
            <person name="Koropatkin N."/>
            <person name="Cockburn D."/>
            <person name="Kibler R."/>
            <person name="Cooper P.J."/>
            <person name="Sandoval C."/>
            <person name="Crost E."/>
            <person name="Juge N."/>
            <person name="Bayer E.A."/>
            <person name="Flint H.J."/>
        </authorList>
    </citation>
    <scope>NUCLEOTIDE SEQUENCE [LARGE SCALE GENOMIC DNA]</scope>
    <source>
        <strain evidence="3">ATCC 27255</strain>
    </source>
</reference>
<evidence type="ECO:0008006" key="5">
    <source>
        <dbReference type="Google" id="ProtNLM"/>
    </source>
</evidence>
<evidence type="ECO:0000313" key="3">
    <source>
        <dbReference type="EMBL" id="PKD32113.1"/>
    </source>
</evidence>
<evidence type="ECO:0000256" key="1">
    <source>
        <dbReference type="SAM" id="MobiDB-lite"/>
    </source>
</evidence>
<dbReference type="Proteomes" id="UP000233425">
    <property type="component" value="Unassembled WGS sequence"/>
</dbReference>
<protein>
    <recommendedName>
        <fullName evidence="5">LPXTG cell wall anchor domain-containing protein</fullName>
    </recommendedName>
</protein>
<proteinExistence type="predicted"/>
<name>A0A2N0UYQ4_9FIRM</name>
<keyword evidence="2" id="KW-0812">Transmembrane</keyword>
<evidence type="ECO:0000256" key="2">
    <source>
        <dbReference type="SAM" id="Phobius"/>
    </source>
</evidence>
<feature type="transmembrane region" description="Helical" evidence="2">
    <location>
        <begin position="50"/>
        <end position="70"/>
    </location>
</feature>
<evidence type="ECO:0000313" key="4">
    <source>
        <dbReference type="Proteomes" id="UP000233425"/>
    </source>
</evidence>
<sequence length="76" mass="7519">MSQSVQTAPTGEPATVGTTSANPTSATGGAATLDSTPSQPDKNGSVQTGVTATAVMMLVVISGGVLFALAERKKRI</sequence>
<feature type="compositionally biased region" description="Polar residues" evidence="1">
    <location>
        <begin position="16"/>
        <end position="46"/>
    </location>
</feature>
<dbReference type="RefSeq" id="WP_101028686.1">
    <property type="nucleotide sequence ID" value="NZ_CABMMZ010000032.1"/>
</dbReference>
<keyword evidence="4" id="KW-1185">Reference proteome</keyword>
<dbReference type="EMBL" id="NNSR01000032">
    <property type="protein sequence ID" value="PKD32113.1"/>
    <property type="molecule type" value="Genomic_DNA"/>
</dbReference>
<gene>
    <name evidence="3" type="ORF">RBATCC27255_00600</name>
</gene>
<organism evidence="3 4">
    <name type="scientific">Ruminococcus bromii</name>
    <dbReference type="NCBI Taxonomy" id="40518"/>
    <lineage>
        <taxon>Bacteria</taxon>
        <taxon>Bacillati</taxon>
        <taxon>Bacillota</taxon>
        <taxon>Clostridia</taxon>
        <taxon>Eubacteriales</taxon>
        <taxon>Oscillospiraceae</taxon>
        <taxon>Ruminococcus</taxon>
    </lineage>
</organism>
<keyword evidence="2" id="KW-0472">Membrane</keyword>